<dbReference type="GO" id="GO:0043190">
    <property type="term" value="C:ATP-binding cassette (ABC) transporter complex"/>
    <property type="evidence" value="ECO:0007669"/>
    <property type="project" value="InterPro"/>
</dbReference>
<keyword evidence="5 7" id="KW-1278">Translocase</keyword>
<dbReference type="InterPro" id="IPR008995">
    <property type="entry name" value="Mo/tungstate-bd_C_term_dom"/>
</dbReference>
<dbReference type="SUPFAM" id="SSF50331">
    <property type="entry name" value="MOP-like"/>
    <property type="match status" value="1"/>
</dbReference>
<dbReference type="PANTHER" id="PTHR42781">
    <property type="entry name" value="SPERMIDINE/PUTRESCINE IMPORT ATP-BINDING PROTEIN POTA"/>
    <property type="match status" value="1"/>
</dbReference>
<keyword evidence="1 7" id="KW-0813">Transport</keyword>
<accession>A0A261VCU9</accession>
<evidence type="ECO:0000313" key="9">
    <source>
        <dbReference type="EMBL" id="OZI71966.1"/>
    </source>
</evidence>
<evidence type="ECO:0000256" key="4">
    <source>
        <dbReference type="ARBA" id="ARBA00022840"/>
    </source>
</evidence>
<organism evidence="9 10">
    <name type="scientific">Bordetella genomosp. 12</name>
    <dbReference type="NCBI Taxonomy" id="463035"/>
    <lineage>
        <taxon>Bacteria</taxon>
        <taxon>Pseudomonadati</taxon>
        <taxon>Pseudomonadota</taxon>
        <taxon>Betaproteobacteria</taxon>
        <taxon>Burkholderiales</taxon>
        <taxon>Alcaligenaceae</taxon>
        <taxon>Bordetella</taxon>
    </lineage>
</organism>
<evidence type="ECO:0000256" key="2">
    <source>
        <dbReference type="ARBA" id="ARBA00022475"/>
    </source>
</evidence>
<dbReference type="Proteomes" id="UP000216429">
    <property type="component" value="Unassembled WGS sequence"/>
</dbReference>
<dbReference type="RefSeq" id="WP_094816006.1">
    <property type="nucleotide sequence ID" value="NZ_NEVU01000003.1"/>
</dbReference>
<gene>
    <name evidence="7" type="primary">potA</name>
    <name evidence="9" type="ORF">CAL22_19495</name>
</gene>
<dbReference type="InterPro" id="IPR012340">
    <property type="entry name" value="NA-bd_OB-fold"/>
</dbReference>
<keyword evidence="10" id="KW-1185">Reference proteome</keyword>
<name>A0A261VCU9_9BORD</name>
<dbReference type="FunFam" id="3.40.50.300:FF:000425">
    <property type="entry name" value="Probable ABC transporter, ATP-binding subunit"/>
    <property type="match status" value="1"/>
</dbReference>
<dbReference type="SMART" id="SM00382">
    <property type="entry name" value="AAA"/>
    <property type="match status" value="1"/>
</dbReference>
<dbReference type="AlphaFoldDB" id="A0A261VCU9"/>
<dbReference type="GO" id="GO:0016887">
    <property type="term" value="F:ATP hydrolysis activity"/>
    <property type="evidence" value="ECO:0007669"/>
    <property type="project" value="InterPro"/>
</dbReference>
<dbReference type="InterPro" id="IPR003439">
    <property type="entry name" value="ABC_transporter-like_ATP-bd"/>
</dbReference>
<protein>
    <recommendedName>
        <fullName evidence="7">Spermidine/putrescine import ATP-binding protein PotA</fullName>
        <ecNumber evidence="7">7.6.2.11</ecNumber>
    </recommendedName>
</protein>
<dbReference type="InterPro" id="IPR003593">
    <property type="entry name" value="AAA+_ATPase"/>
</dbReference>
<dbReference type="OrthoDB" id="5298774at2"/>
<dbReference type="InterPro" id="IPR050093">
    <property type="entry name" value="ABC_SmlMolc_Importer"/>
</dbReference>
<dbReference type="EMBL" id="NEVU01000003">
    <property type="protein sequence ID" value="OZI71966.1"/>
    <property type="molecule type" value="Genomic_DNA"/>
</dbReference>
<evidence type="ECO:0000256" key="5">
    <source>
        <dbReference type="ARBA" id="ARBA00022967"/>
    </source>
</evidence>
<evidence type="ECO:0000256" key="3">
    <source>
        <dbReference type="ARBA" id="ARBA00022741"/>
    </source>
</evidence>
<dbReference type="InterPro" id="IPR027417">
    <property type="entry name" value="P-loop_NTPase"/>
</dbReference>
<comment type="function">
    <text evidence="7">Part of the ABC transporter complex PotABCD involved in spermidine/putrescine import. Responsible for energy coupling to the transport system.</text>
</comment>
<feature type="domain" description="ABC transporter" evidence="8">
    <location>
        <begin position="4"/>
        <end position="234"/>
    </location>
</feature>
<dbReference type="GO" id="GO:0015417">
    <property type="term" value="F:ABC-type polyamine transporter activity"/>
    <property type="evidence" value="ECO:0007669"/>
    <property type="project" value="UniProtKB-EC"/>
</dbReference>
<proteinExistence type="inferred from homology"/>
<dbReference type="GO" id="GO:0005524">
    <property type="term" value="F:ATP binding"/>
    <property type="evidence" value="ECO:0007669"/>
    <property type="project" value="UniProtKB-KW"/>
</dbReference>
<keyword evidence="6 7" id="KW-0472">Membrane</keyword>
<dbReference type="Pfam" id="PF00005">
    <property type="entry name" value="ABC_tran"/>
    <property type="match status" value="1"/>
</dbReference>
<sequence>MASVELQSVVKNYGGSPVVNQVSLSVNDGEFLTLLGPSGCGKTTCLRMVAGFITPDSGSVRIAGQDVTSVPAYRRNTGMVFQQYALFPHLSVAQNLAFGLRLRKVDRHDIRRRVEDALERIRLPGYGNRYPDQLSGGQKQRVALARALIFSPRVLLLDEPLGALDQKLREELQQEIKRIQKELGITTIFVTHDQNEALSLSDRVVVMRQGGIVQIGAPKTLYDRPADRYVASFIGKINLLDVRVKRDPERDGWIVGQPGGPFQWRAEANAGRYPDFEKPLLLALRPERIQLSADLPNRIRGQVDQVTYAGDGWLVDVRAEADVRLVAKVNNRVIPVPGDTVTLSWSDEDALLLPNEAAA</sequence>
<keyword evidence="2 7" id="KW-1003">Cell membrane</keyword>
<dbReference type="NCBIfam" id="TIGR01187">
    <property type="entry name" value="potA"/>
    <property type="match status" value="1"/>
</dbReference>
<reference evidence="10" key="1">
    <citation type="submission" date="2017-05" db="EMBL/GenBank/DDBJ databases">
        <title>Complete and WGS of Bordetella genogroups.</title>
        <authorList>
            <person name="Spilker T."/>
            <person name="Lipuma J."/>
        </authorList>
    </citation>
    <scope>NUCLEOTIDE SEQUENCE [LARGE SCALE GENOMIC DNA]</scope>
    <source>
        <strain evidence="10">AU6712</strain>
    </source>
</reference>
<dbReference type="Gene3D" id="2.40.50.140">
    <property type="entry name" value="Nucleic acid-binding proteins"/>
    <property type="match status" value="1"/>
</dbReference>
<comment type="caution">
    <text evidence="9">The sequence shown here is derived from an EMBL/GenBank/DDBJ whole genome shotgun (WGS) entry which is preliminary data.</text>
</comment>
<dbReference type="SUPFAM" id="SSF52540">
    <property type="entry name" value="P-loop containing nucleoside triphosphate hydrolases"/>
    <property type="match status" value="1"/>
</dbReference>
<keyword evidence="4 7" id="KW-0067">ATP-binding</keyword>
<comment type="similarity">
    <text evidence="7">Belongs to the ABC transporter superfamily. Spermidine/putrescine importer (TC 3.A.1.11.1) family.</text>
</comment>
<evidence type="ECO:0000256" key="6">
    <source>
        <dbReference type="ARBA" id="ARBA00023136"/>
    </source>
</evidence>
<comment type="subunit">
    <text evidence="7">The complex is composed of two ATP-binding proteins (PotA), two transmembrane proteins (PotB and PotC) and a solute-binding protein (PotD).</text>
</comment>
<evidence type="ECO:0000256" key="1">
    <source>
        <dbReference type="ARBA" id="ARBA00022448"/>
    </source>
</evidence>
<dbReference type="Pfam" id="PF08402">
    <property type="entry name" value="TOBE_2"/>
    <property type="match status" value="1"/>
</dbReference>
<dbReference type="Gene3D" id="3.40.50.300">
    <property type="entry name" value="P-loop containing nucleotide triphosphate hydrolases"/>
    <property type="match status" value="1"/>
</dbReference>
<dbReference type="PROSITE" id="PS00211">
    <property type="entry name" value="ABC_TRANSPORTER_1"/>
    <property type="match status" value="1"/>
</dbReference>
<comment type="catalytic activity">
    <reaction evidence="7">
        <text>ATP + H2O + polyamine-[polyamine-binding protein]Side 1 = ADP + phosphate + polyamineSide 2 + [polyamine-binding protein]Side 1.</text>
        <dbReference type="EC" id="7.6.2.11"/>
    </reaction>
</comment>
<dbReference type="GO" id="GO:0015697">
    <property type="term" value="P:quaternary ammonium group transport"/>
    <property type="evidence" value="ECO:0007669"/>
    <property type="project" value="UniProtKB-ARBA"/>
</dbReference>
<evidence type="ECO:0000259" key="8">
    <source>
        <dbReference type="PROSITE" id="PS50893"/>
    </source>
</evidence>
<evidence type="ECO:0000313" key="10">
    <source>
        <dbReference type="Proteomes" id="UP000216429"/>
    </source>
</evidence>
<dbReference type="InterPro" id="IPR017871">
    <property type="entry name" value="ABC_transporter-like_CS"/>
</dbReference>
<dbReference type="InterPro" id="IPR013611">
    <property type="entry name" value="Transp-assoc_OB_typ2"/>
</dbReference>
<evidence type="ECO:0000256" key="7">
    <source>
        <dbReference type="RuleBase" id="RU364083"/>
    </source>
</evidence>
<dbReference type="EC" id="7.6.2.11" evidence="7"/>
<keyword evidence="3 7" id="KW-0547">Nucleotide-binding</keyword>
<dbReference type="PANTHER" id="PTHR42781:SF4">
    <property type="entry name" value="SPERMIDINE_PUTRESCINE IMPORT ATP-BINDING PROTEIN POTA"/>
    <property type="match status" value="1"/>
</dbReference>
<dbReference type="PROSITE" id="PS50893">
    <property type="entry name" value="ABC_TRANSPORTER_2"/>
    <property type="match status" value="1"/>
</dbReference>
<dbReference type="InterPro" id="IPR005893">
    <property type="entry name" value="PotA-like"/>
</dbReference>